<keyword evidence="5" id="KW-1185">Reference proteome</keyword>
<dbReference type="PANTHER" id="PTHR30008">
    <property type="entry name" value="EXODEOXYRIBONUCLEASE 7 LARGE SUBUNIT"/>
    <property type="match status" value="1"/>
</dbReference>
<evidence type="ECO:0000256" key="1">
    <source>
        <dbReference type="SAM" id="Coils"/>
    </source>
</evidence>
<dbReference type="Proteomes" id="UP001225072">
    <property type="component" value="Unassembled WGS sequence"/>
</dbReference>
<evidence type="ECO:0000256" key="2">
    <source>
        <dbReference type="SAM" id="Phobius"/>
    </source>
</evidence>
<feature type="domain" description="Exonuclease VII large subunit C-terminal" evidence="3">
    <location>
        <begin position="151"/>
        <end position="452"/>
    </location>
</feature>
<protein>
    <submittedName>
        <fullName evidence="4">Exodeoxyribonuclease VII large subunit</fullName>
        <ecNumber evidence="4">3.1.11.6</ecNumber>
    </submittedName>
</protein>
<feature type="coiled-coil region" evidence="1">
    <location>
        <begin position="303"/>
        <end position="392"/>
    </location>
</feature>
<comment type="caution">
    <text evidence="4">The sequence shown here is derived from an EMBL/GenBank/DDBJ whole genome shotgun (WGS) entry which is preliminary data.</text>
</comment>
<dbReference type="Pfam" id="PF02601">
    <property type="entry name" value="Exonuc_VII_L"/>
    <property type="match status" value="1"/>
</dbReference>
<dbReference type="GO" id="GO:0008855">
    <property type="term" value="F:exodeoxyribonuclease VII activity"/>
    <property type="evidence" value="ECO:0007669"/>
    <property type="project" value="UniProtKB-EC"/>
</dbReference>
<feature type="transmembrane region" description="Helical" evidence="2">
    <location>
        <begin position="455"/>
        <end position="473"/>
    </location>
</feature>
<dbReference type="EMBL" id="JAUTAL010000001">
    <property type="protein sequence ID" value="MDQ1096855.1"/>
    <property type="molecule type" value="Genomic_DNA"/>
</dbReference>
<dbReference type="RefSeq" id="WP_307449939.1">
    <property type="nucleotide sequence ID" value="NZ_JAUTAL010000001.1"/>
</dbReference>
<evidence type="ECO:0000259" key="3">
    <source>
        <dbReference type="Pfam" id="PF02601"/>
    </source>
</evidence>
<dbReference type="InterPro" id="IPR003753">
    <property type="entry name" value="Exonuc_VII_L"/>
</dbReference>
<proteinExistence type="predicted"/>
<dbReference type="InterPro" id="IPR020579">
    <property type="entry name" value="Exonuc_VII_lsu_C"/>
</dbReference>
<sequence>MQGIEPTYQIYSPAAVIGLFNNALKLNATVNLIYLKGRYSYGGGKAYVNYYYDFLYSESDSTSIGVKMPGLLRSKIVNNELYTLRGFIEKRIKNSSIELVFVVDEIIAQEEKAVSEEDLKRYDLIQRKLEQGSRDLETFIRNKILQSEKVRIANVFGHNAIVQKDFYEGLDVSSKDFDIDEYTCNITSATSVSDVLSRISDTGYDVIALVRGGGDKQSFEVFNSLSLAEQFIALPSITITALGHTADETLLDKLADKRYHLPHDYGAGLHSILNKLTEEKSNSRALLIEEVRKDVSKQFVEQVTTLTGQLKKKNEEFAEAQKTFKEQVELQTKTFNAQLKVRNEEVEKLKKEISDTYGKQVQTLTEQLAKRNEDVQKLQENAAKQIQELNTHFTAQQKQRQEEMEAGRKEIAALYEKNMQSAINEKTAALQAGLDMVQQENKRLLKQVQEPKADYIRLIIAAVIALVIGFILAKTI</sequence>
<name>A0ABU0TIH1_9FLAO</name>
<keyword evidence="2" id="KW-1133">Transmembrane helix</keyword>
<keyword evidence="2" id="KW-0812">Transmembrane</keyword>
<keyword evidence="4" id="KW-0378">Hydrolase</keyword>
<reference evidence="4 5" key="1">
    <citation type="submission" date="2023-07" db="EMBL/GenBank/DDBJ databases">
        <title>Functional and genomic diversity of the sorghum phyllosphere microbiome.</title>
        <authorList>
            <person name="Shade A."/>
        </authorList>
    </citation>
    <scope>NUCLEOTIDE SEQUENCE [LARGE SCALE GENOMIC DNA]</scope>
    <source>
        <strain evidence="4 5">SORGH_AS_1064</strain>
    </source>
</reference>
<accession>A0ABU0TIH1</accession>
<keyword evidence="1" id="KW-0175">Coiled coil</keyword>
<keyword evidence="2" id="KW-0472">Membrane</keyword>
<evidence type="ECO:0000313" key="4">
    <source>
        <dbReference type="EMBL" id="MDQ1096855.1"/>
    </source>
</evidence>
<dbReference type="EC" id="3.1.11.6" evidence="4"/>
<organism evidence="4 5">
    <name type="scientific">Chryseobacterium camelliae</name>
    <dbReference type="NCBI Taxonomy" id="1265445"/>
    <lineage>
        <taxon>Bacteria</taxon>
        <taxon>Pseudomonadati</taxon>
        <taxon>Bacteroidota</taxon>
        <taxon>Flavobacteriia</taxon>
        <taxon>Flavobacteriales</taxon>
        <taxon>Weeksellaceae</taxon>
        <taxon>Chryseobacterium group</taxon>
        <taxon>Chryseobacterium</taxon>
    </lineage>
</organism>
<gene>
    <name evidence="4" type="ORF">QE404_002002</name>
</gene>
<evidence type="ECO:0000313" key="5">
    <source>
        <dbReference type="Proteomes" id="UP001225072"/>
    </source>
</evidence>
<dbReference type="PANTHER" id="PTHR30008:SF0">
    <property type="entry name" value="EXODEOXYRIBONUCLEASE 7 LARGE SUBUNIT"/>
    <property type="match status" value="1"/>
</dbReference>